<keyword evidence="3" id="KW-0378">Hydrolase</keyword>
<evidence type="ECO:0000256" key="2">
    <source>
        <dbReference type="ARBA" id="ARBA00022723"/>
    </source>
</evidence>
<keyword evidence="1" id="KW-0645">Protease</keyword>
<dbReference type="InterPro" id="IPR051458">
    <property type="entry name" value="Cyt/Met_Dipeptidase"/>
</dbReference>
<evidence type="ECO:0000313" key="4">
    <source>
        <dbReference type="EMBL" id="PRY31879.1"/>
    </source>
</evidence>
<dbReference type="PANTHER" id="PTHR43270:SF4">
    <property type="entry name" value="CARNOSINE DIPEPTIDASE 2, ISOFORM A"/>
    <property type="match status" value="1"/>
</dbReference>
<sequence length="480" mass="50683">MTDVNGSRFRKAIDGWWRDEVVRELSGLIAIPAVSPAYEPDWAAKGTLHHAVRHVREWILGSGLLPGAHTEVIEFEGRTPLLLVDVPATSAAAEGGTVVLYGHLDKQPPLGDWSEGLGPWQPVLRDGRLYGRGAVDDGYAGYAAVTALAAVRAAGGEHGRAVVLLETGEESGSPDLPAYLEHLAGRLGDVELVICLDSAGLDNRRLWLTTSLRGAVQATVTVRVLDHPQHSGIASGIVPSSFRILRSLLDRVEDAATGRVTVPEMHTPIPDARRAETELLAALQPGVAGRFPFAGGTRPMDGDDTELLLNNTWRPALSVIGAAGLPDPGVAGAVLRASTSLRLSFRLPPTVDPETARQALVRTLTTGVPYGADVEVTDFMLVDGWNAAPRAPWLTAALDEVSEQVFGAPCAALGVGGGIPFIEMLGRRYPSAQFVVTGAIDPDGNMHGIDESIDLAHARRVTEAIACLIAAHAERAGAPA</sequence>
<dbReference type="Gene3D" id="3.40.630.10">
    <property type="entry name" value="Zn peptidases"/>
    <property type="match status" value="1"/>
</dbReference>
<proteinExistence type="predicted"/>
<dbReference type="SUPFAM" id="SSF53187">
    <property type="entry name" value="Zn-dependent exopeptidases"/>
    <property type="match status" value="1"/>
</dbReference>
<dbReference type="EMBL" id="PVZG01000002">
    <property type="protein sequence ID" value="PRY31879.1"/>
    <property type="molecule type" value="Genomic_DNA"/>
</dbReference>
<dbReference type="RefSeq" id="WP_106125119.1">
    <property type="nucleotide sequence ID" value="NZ_PVZG01000002.1"/>
</dbReference>
<gene>
    <name evidence="4" type="ORF">CLV70_10290</name>
</gene>
<dbReference type="PANTHER" id="PTHR43270">
    <property type="entry name" value="BETA-ALA-HIS DIPEPTIDASE"/>
    <property type="match status" value="1"/>
</dbReference>
<evidence type="ECO:0000256" key="3">
    <source>
        <dbReference type="ARBA" id="ARBA00022801"/>
    </source>
</evidence>
<keyword evidence="5" id="KW-1185">Reference proteome</keyword>
<comment type="caution">
    <text evidence="4">The sequence shown here is derived from an EMBL/GenBank/DDBJ whole genome shotgun (WGS) entry which is preliminary data.</text>
</comment>
<reference evidence="4 5" key="1">
    <citation type="submission" date="2018-03" db="EMBL/GenBank/DDBJ databases">
        <title>Genomic Encyclopedia of Archaeal and Bacterial Type Strains, Phase II (KMG-II): from individual species to whole genera.</title>
        <authorList>
            <person name="Goeker M."/>
        </authorList>
    </citation>
    <scope>NUCLEOTIDE SEQUENCE [LARGE SCALE GENOMIC DNA]</scope>
    <source>
        <strain evidence="4 5">DSM 45348</strain>
    </source>
</reference>
<evidence type="ECO:0000256" key="1">
    <source>
        <dbReference type="ARBA" id="ARBA00022670"/>
    </source>
</evidence>
<dbReference type="AlphaFoldDB" id="A0A2T0SEN7"/>
<dbReference type="GO" id="GO:0008233">
    <property type="term" value="F:peptidase activity"/>
    <property type="evidence" value="ECO:0007669"/>
    <property type="project" value="UniProtKB-KW"/>
</dbReference>
<dbReference type="InterPro" id="IPR002933">
    <property type="entry name" value="Peptidase_M20"/>
</dbReference>
<keyword evidence="2" id="KW-0479">Metal-binding</keyword>
<evidence type="ECO:0000313" key="5">
    <source>
        <dbReference type="Proteomes" id="UP000239209"/>
    </source>
</evidence>
<protein>
    <submittedName>
        <fullName evidence="4">Acetylornithine deacetylase/succinyl-diaminopimelate desuccinylase-like protein</fullName>
    </submittedName>
</protein>
<dbReference type="GO" id="GO:0006508">
    <property type="term" value="P:proteolysis"/>
    <property type="evidence" value="ECO:0007669"/>
    <property type="project" value="UniProtKB-KW"/>
</dbReference>
<name>A0A2T0SEN7_9ACTN</name>
<accession>A0A2T0SEN7</accession>
<dbReference type="Proteomes" id="UP000239209">
    <property type="component" value="Unassembled WGS sequence"/>
</dbReference>
<dbReference type="Pfam" id="PF01546">
    <property type="entry name" value="Peptidase_M20"/>
    <property type="match status" value="1"/>
</dbReference>
<dbReference type="OrthoDB" id="9761532at2"/>
<organism evidence="4 5">
    <name type="scientific">Pseudosporangium ferrugineum</name>
    <dbReference type="NCBI Taxonomy" id="439699"/>
    <lineage>
        <taxon>Bacteria</taxon>
        <taxon>Bacillati</taxon>
        <taxon>Actinomycetota</taxon>
        <taxon>Actinomycetes</taxon>
        <taxon>Micromonosporales</taxon>
        <taxon>Micromonosporaceae</taxon>
        <taxon>Pseudosporangium</taxon>
    </lineage>
</organism>
<dbReference type="GO" id="GO:0046872">
    <property type="term" value="F:metal ion binding"/>
    <property type="evidence" value="ECO:0007669"/>
    <property type="project" value="UniProtKB-KW"/>
</dbReference>
<dbReference type="Gene3D" id="3.30.70.360">
    <property type="match status" value="1"/>
</dbReference>